<keyword evidence="1" id="KW-1133">Transmembrane helix</keyword>
<dbReference type="Proteomes" id="UP000003527">
    <property type="component" value="Unassembled WGS sequence"/>
</dbReference>
<accession>G9WUA8</accession>
<dbReference type="RefSeq" id="WP_009536498.1">
    <property type="nucleotide sequence ID" value="NZ_JH414504.1"/>
</dbReference>
<dbReference type="PATRIC" id="fig|796944.3.peg.1329"/>
<keyword evidence="1" id="KW-0812">Transmembrane</keyword>
<dbReference type="EMBL" id="AFZD01000016">
    <property type="protein sequence ID" value="EHL12311.1"/>
    <property type="molecule type" value="Genomic_DNA"/>
</dbReference>
<proteinExistence type="predicted"/>
<feature type="transmembrane region" description="Helical" evidence="1">
    <location>
        <begin position="99"/>
        <end position="126"/>
    </location>
</feature>
<dbReference type="AlphaFoldDB" id="G9WUA8"/>
<keyword evidence="3" id="KW-1185">Reference proteome</keyword>
<evidence type="ECO:0000256" key="1">
    <source>
        <dbReference type="SAM" id="Phobius"/>
    </source>
</evidence>
<protein>
    <submittedName>
        <fullName evidence="2">Uncharacterized protein</fullName>
    </submittedName>
</protein>
<feature type="transmembrane region" description="Helical" evidence="1">
    <location>
        <begin position="12"/>
        <end position="33"/>
    </location>
</feature>
<gene>
    <name evidence="2" type="ORF">HMPREF9624_00618</name>
</gene>
<sequence>MWTLIRYEMRKTMQIKIISVSLIAIFEFLLLFGSTSGNIAVMGLAGVFLFFFSFVAFLLFGLSSMASLSKDLSTNQGYMLFMLPKPSYTFLLAKILESLLSTFCLSLLLYFLFLFDIFFFSVDVAGFMDVFKMVWGLTMESRLGDFIHFMISIALIYAGFWLYMSCLAVLCVTVQASFFRGKILAFLISIIVFLFLAVNIVEWCATLSEKIVDLVGLDSQMNSPLQILFLTLVSLLCFGLSAYILEKKRNY</sequence>
<evidence type="ECO:0000313" key="3">
    <source>
        <dbReference type="Proteomes" id="UP000003527"/>
    </source>
</evidence>
<keyword evidence="1" id="KW-0472">Membrane</keyword>
<dbReference type="HOGENOM" id="CLU_098205_0_0_9"/>
<name>G9WUA8_9FIRM</name>
<evidence type="ECO:0000313" key="2">
    <source>
        <dbReference type="EMBL" id="EHL12311.1"/>
    </source>
</evidence>
<reference evidence="2 3" key="1">
    <citation type="submission" date="2011-08" db="EMBL/GenBank/DDBJ databases">
        <title>The Genome Sequence of Oribacterium sp. ACB7.</title>
        <authorList>
            <consortium name="The Broad Institute Genome Sequencing Platform"/>
            <person name="Earl A."/>
            <person name="Ward D."/>
            <person name="Feldgarden M."/>
            <person name="Gevers D."/>
            <person name="Sizova M."/>
            <person name="Hazen A."/>
            <person name="Epstein S."/>
            <person name="Young S.K."/>
            <person name="Zeng Q."/>
            <person name="Gargeya S."/>
            <person name="Fitzgerald M."/>
            <person name="Haas B."/>
            <person name="Abouelleil A."/>
            <person name="Alvarado L."/>
            <person name="Arachchi H.M."/>
            <person name="Berlin A."/>
            <person name="Brown A."/>
            <person name="Chapman S.B."/>
            <person name="Chen Z."/>
            <person name="Dunbar C."/>
            <person name="Freedman E."/>
            <person name="Gearin G."/>
            <person name="Gellesch M."/>
            <person name="Goldberg J."/>
            <person name="Griggs A."/>
            <person name="Gujja S."/>
            <person name="Heiman D."/>
            <person name="Howarth C."/>
            <person name="Larson L."/>
            <person name="Lui A."/>
            <person name="MacDonald P.J.P."/>
            <person name="Montmayeur A."/>
            <person name="Murphy C."/>
            <person name="Neiman D."/>
            <person name="Pearson M."/>
            <person name="Priest M."/>
            <person name="Roberts A."/>
            <person name="Saif S."/>
            <person name="Shea T."/>
            <person name="Shenoy N."/>
            <person name="Sisk P."/>
            <person name="Stolte C."/>
            <person name="Sykes S."/>
            <person name="Wortman J."/>
            <person name="Nusbaum C."/>
            <person name="Birren B."/>
        </authorList>
    </citation>
    <scope>NUCLEOTIDE SEQUENCE [LARGE SCALE GENOMIC DNA]</scope>
    <source>
        <strain evidence="2 3">ACB7</strain>
    </source>
</reference>
<feature type="transmembrane region" description="Helical" evidence="1">
    <location>
        <begin position="146"/>
        <end position="172"/>
    </location>
</feature>
<feature type="transmembrane region" description="Helical" evidence="1">
    <location>
        <begin position="225"/>
        <end position="245"/>
    </location>
</feature>
<feature type="transmembrane region" description="Helical" evidence="1">
    <location>
        <begin position="39"/>
        <end position="62"/>
    </location>
</feature>
<comment type="caution">
    <text evidence="2">The sequence shown here is derived from an EMBL/GenBank/DDBJ whole genome shotgun (WGS) entry which is preliminary data.</text>
</comment>
<feature type="transmembrane region" description="Helical" evidence="1">
    <location>
        <begin position="184"/>
        <end position="205"/>
    </location>
</feature>
<organism evidence="2 3">
    <name type="scientific">Oribacterium asaccharolyticum ACB7</name>
    <dbReference type="NCBI Taxonomy" id="796944"/>
    <lineage>
        <taxon>Bacteria</taxon>
        <taxon>Bacillati</taxon>
        <taxon>Bacillota</taxon>
        <taxon>Clostridia</taxon>
        <taxon>Lachnospirales</taxon>
        <taxon>Lachnospiraceae</taxon>
        <taxon>Oribacterium</taxon>
    </lineage>
</organism>